<comment type="caution">
    <text evidence="1">The sequence shown here is derived from an EMBL/GenBank/DDBJ whole genome shotgun (WGS) entry which is preliminary data.</text>
</comment>
<dbReference type="Proteomes" id="UP000547879">
    <property type="component" value="Unassembled WGS sequence"/>
</dbReference>
<sequence length="65" mass="7687">MDAYSTDFISLASSRMVRQAVRQQPAYRPPRNEGMFSQLLDRLFQAEHDEARKKTRSYRPSLHDE</sequence>
<name>A0A7W9YDG2_9HYPH</name>
<dbReference type="EMBL" id="JACHEG010000010">
    <property type="protein sequence ID" value="MBB6165708.1"/>
    <property type="molecule type" value="Genomic_DNA"/>
</dbReference>
<reference evidence="1 2" key="1">
    <citation type="submission" date="2020-08" db="EMBL/GenBank/DDBJ databases">
        <title>Genomic Encyclopedia of Type Strains, Phase IV (KMG-IV): sequencing the most valuable type-strain genomes for metagenomic binning, comparative biology and taxonomic classification.</title>
        <authorList>
            <person name="Goeker M."/>
        </authorList>
    </citation>
    <scope>NUCLEOTIDE SEQUENCE [LARGE SCALE GENOMIC DNA]</scope>
    <source>
        <strain evidence="1 2">DSM 100734</strain>
    </source>
</reference>
<evidence type="ECO:0000313" key="2">
    <source>
        <dbReference type="Proteomes" id="UP000547879"/>
    </source>
</evidence>
<protein>
    <submittedName>
        <fullName evidence="1">Uncharacterized protein</fullName>
    </submittedName>
</protein>
<evidence type="ECO:0000313" key="1">
    <source>
        <dbReference type="EMBL" id="MBB6165708.1"/>
    </source>
</evidence>
<gene>
    <name evidence="1" type="ORF">HNQ72_005556</name>
</gene>
<dbReference type="AlphaFoldDB" id="A0A7W9YDG2"/>
<dbReference type="RefSeq" id="WP_183997160.1">
    <property type="nucleotide sequence ID" value="NZ_BMHW01000011.1"/>
</dbReference>
<keyword evidence="2" id="KW-1185">Reference proteome</keyword>
<proteinExistence type="predicted"/>
<accession>A0A7W9YDG2</accession>
<organism evidence="1 2">
    <name type="scientific">Rhizobium wenxiniae</name>
    <dbReference type="NCBI Taxonomy" id="1737357"/>
    <lineage>
        <taxon>Bacteria</taxon>
        <taxon>Pseudomonadati</taxon>
        <taxon>Pseudomonadota</taxon>
        <taxon>Alphaproteobacteria</taxon>
        <taxon>Hyphomicrobiales</taxon>
        <taxon>Rhizobiaceae</taxon>
        <taxon>Rhizobium/Agrobacterium group</taxon>
        <taxon>Rhizobium</taxon>
    </lineage>
</organism>